<evidence type="ECO:0000259" key="2">
    <source>
        <dbReference type="Pfam" id="PF01425"/>
    </source>
</evidence>
<reference evidence="3" key="1">
    <citation type="journal article" date="2020" name="Stud. Mycol.">
        <title>101 Dothideomycetes genomes: a test case for predicting lifestyles and emergence of pathogens.</title>
        <authorList>
            <person name="Haridas S."/>
            <person name="Albert R."/>
            <person name="Binder M."/>
            <person name="Bloem J."/>
            <person name="Labutti K."/>
            <person name="Salamov A."/>
            <person name="Andreopoulos B."/>
            <person name="Baker S."/>
            <person name="Barry K."/>
            <person name="Bills G."/>
            <person name="Bluhm B."/>
            <person name="Cannon C."/>
            <person name="Castanera R."/>
            <person name="Culley D."/>
            <person name="Daum C."/>
            <person name="Ezra D."/>
            <person name="Gonzalez J."/>
            <person name="Henrissat B."/>
            <person name="Kuo A."/>
            <person name="Liang C."/>
            <person name="Lipzen A."/>
            <person name="Lutzoni F."/>
            <person name="Magnuson J."/>
            <person name="Mondo S."/>
            <person name="Nolan M."/>
            <person name="Ohm R."/>
            <person name="Pangilinan J."/>
            <person name="Park H.-J."/>
            <person name="Ramirez L."/>
            <person name="Alfaro M."/>
            <person name="Sun H."/>
            <person name="Tritt A."/>
            <person name="Yoshinaga Y."/>
            <person name="Zwiers L.-H."/>
            <person name="Turgeon B."/>
            <person name="Goodwin S."/>
            <person name="Spatafora J."/>
            <person name="Crous P."/>
            <person name="Grigoriev I."/>
        </authorList>
    </citation>
    <scope>NUCLEOTIDE SEQUENCE</scope>
    <source>
        <strain evidence="3">CBS 119687</strain>
    </source>
</reference>
<name>A0A6A6A645_9PLEO</name>
<feature type="compositionally biased region" description="Basic and acidic residues" evidence="1">
    <location>
        <begin position="509"/>
        <end position="519"/>
    </location>
</feature>
<dbReference type="EMBL" id="ML977511">
    <property type="protein sequence ID" value="KAF2127452.1"/>
    <property type="molecule type" value="Genomic_DNA"/>
</dbReference>
<evidence type="ECO:0000313" key="3">
    <source>
        <dbReference type="EMBL" id="KAF2127452.1"/>
    </source>
</evidence>
<dbReference type="PANTHER" id="PTHR42678">
    <property type="entry name" value="AMIDASE"/>
    <property type="match status" value="1"/>
</dbReference>
<proteinExistence type="predicted"/>
<feature type="domain" description="Amidase" evidence="2">
    <location>
        <begin position="29"/>
        <end position="442"/>
    </location>
</feature>
<sequence>MQHNIPLLSEITLPDIYEGLDNGLFTSVDLVNAYLARIQEVDHEYNSVIQTSSNALRIAQSLDAERQNRGSRGPLHGLPILLKDNIPTLDCTETTCGSLALLGCKPPDEAVVVTGLRKAGAVILGKANMAEWAGFRSTNGCSGWSPRGGQMTGIFWPGMKSSGSSTGSAIATALGLCFAAVGTETCYSITAPAEKCGIIGFKPSRDVLPSEGIIYASQRQDTVGLLTRTVDDAVLMCMELVPQCGNQLTERQLQIIQHTQATGPSLDLTGIRIGIPRGLRETQDIPACKQEAFEGVIQKLKVAGAQIVNFWNLKGAKEFEGLSQAERHIVLDTDMKIAINAYLGSLTVNPKDINTLYDLIGFLKICPEEEFSKWNVEALERAQATHPSHELYQRMLKRDIYFAGEGGIRGALDRYNCDVLLIPTLSVTMQTFAARAGSPVMSVPMGVFPEETAIERDPKNGMVTAAPGIPFSGFVFGRVGRDEDVLKVGYVFEQLTMVRNQLKPYLEPQKEIEDVKEPTPMDPLTTVSEENMEGT</sequence>
<dbReference type="RefSeq" id="XP_033521841.1">
    <property type="nucleotide sequence ID" value="XM_033666082.1"/>
</dbReference>
<evidence type="ECO:0000256" key="1">
    <source>
        <dbReference type="SAM" id="MobiDB-lite"/>
    </source>
</evidence>
<dbReference type="PANTHER" id="PTHR42678:SF34">
    <property type="entry name" value="OS04G0183300 PROTEIN"/>
    <property type="match status" value="1"/>
</dbReference>
<dbReference type="InterPro" id="IPR023631">
    <property type="entry name" value="Amidase_dom"/>
</dbReference>
<accession>A0A6A6A645</accession>
<protein>
    <submittedName>
        <fullName evidence="3">Amidase signature enzyme</fullName>
    </submittedName>
</protein>
<gene>
    <name evidence="3" type="ORF">P153DRAFT_345158</name>
</gene>
<dbReference type="GeneID" id="54406514"/>
<evidence type="ECO:0000313" key="4">
    <source>
        <dbReference type="Proteomes" id="UP000799771"/>
    </source>
</evidence>
<feature type="region of interest" description="Disordered" evidence="1">
    <location>
        <begin position="509"/>
        <end position="535"/>
    </location>
</feature>
<organism evidence="3 4">
    <name type="scientific">Dothidotthia symphoricarpi CBS 119687</name>
    <dbReference type="NCBI Taxonomy" id="1392245"/>
    <lineage>
        <taxon>Eukaryota</taxon>
        <taxon>Fungi</taxon>
        <taxon>Dikarya</taxon>
        <taxon>Ascomycota</taxon>
        <taxon>Pezizomycotina</taxon>
        <taxon>Dothideomycetes</taxon>
        <taxon>Pleosporomycetidae</taxon>
        <taxon>Pleosporales</taxon>
        <taxon>Dothidotthiaceae</taxon>
        <taxon>Dothidotthia</taxon>
    </lineage>
</organism>
<dbReference type="AlphaFoldDB" id="A0A6A6A645"/>
<dbReference type="Gene3D" id="3.90.1300.10">
    <property type="entry name" value="Amidase signature (AS) domain"/>
    <property type="match status" value="1"/>
</dbReference>
<dbReference type="Proteomes" id="UP000799771">
    <property type="component" value="Unassembled WGS sequence"/>
</dbReference>
<keyword evidence="4" id="KW-1185">Reference proteome</keyword>
<dbReference type="Pfam" id="PF01425">
    <property type="entry name" value="Amidase"/>
    <property type="match status" value="1"/>
</dbReference>
<dbReference type="OrthoDB" id="566138at2759"/>
<dbReference type="InterPro" id="IPR036928">
    <property type="entry name" value="AS_sf"/>
</dbReference>
<dbReference type="SUPFAM" id="SSF75304">
    <property type="entry name" value="Amidase signature (AS) enzymes"/>
    <property type="match status" value="1"/>
</dbReference>